<feature type="transmembrane region" description="Helical" evidence="1">
    <location>
        <begin position="74"/>
        <end position="92"/>
    </location>
</feature>
<feature type="transmembrane region" description="Helical" evidence="1">
    <location>
        <begin position="7"/>
        <end position="27"/>
    </location>
</feature>
<dbReference type="Pfam" id="PF04892">
    <property type="entry name" value="VanZ"/>
    <property type="match status" value="1"/>
</dbReference>
<accession>A0ABV8UUJ0</accession>
<feature type="domain" description="VanZ-like" evidence="2">
    <location>
        <begin position="12"/>
        <end position="145"/>
    </location>
</feature>
<proteinExistence type="predicted"/>
<feature type="transmembrane region" description="Helical" evidence="1">
    <location>
        <begin position="99"/>
        <end position="117"/>
    </location>
</feature>
<dbReference type="RefSeq" id="WP_378141304.1">
    <property type="nucleotide sequence ID" value="NZ_JBHSEF010000021.1"/>
</dbReference>
<evidence type="ECO:0000313" key="3">
    <source>
        <dbReference type="EMBL" id="MFC4354998.1"/>
    </source>
</evidence>
<comment type="caution">
    <text evidence="3">The sequence shown here is derived from an EMBL/GenBank/DDBJ whole genome shotgun (WGS) entry which is preliminary data.</text>
</comment>
<name>A0ABV8UUJ0_9BACL</name>
<dbReference type="Proteomes" id="UP001595733">
    <property type="component" value="Unassembled WGS sequence"/>
</dbReference>
<keyword evidence="1" id="KW-1133">Transmembrane helix</keyword>
<reference evidence="4" key="1">
    <citation type="journal article" date="2019" name="Int. J. Syst. Evol. Microbiol.">
        <title>The Global Catalogue of Microorganisms (GCM) 10K type strain sequencing project: providing services to taxonomists for standard genome sequencing and annotation.</title>
        <authorList>
            <consortium name="The Broad Institute Genomics Platform"/>
            <consortium name="The Broad Institute Genome Sequencing Center for Infectious Disease"/>
            <person name="Wu L."/>
            <person name="Ma J."/>
        </authorList>
    </citation>
    <scope>NUCLEOTIDE SEQUENCE [LARGE SCALE GENOMIC DNA]</scope>
    <source>
        <strain evidence="4">CCUG 50353</strain>
    </source>
</reference>
<organism evidence="3 4">
    <name type="scientific">Chryseomicrobium palamuruense</name>
    <dbReference type="NCBI Taxonomy" id="682973"/>
    <lineage>
        <taxon>Bacteria</taxon>
        <taxon>Bacillati</taxon>
        <taxon>Bacillota</taxon>
        <taxon>Bacilli</taxon>
        <taxon>Bacillales</taxon>
        <taxon>Caryophanaceae</taxon>
        <taxon>Chryseomicrobium</taxon>
    </lineage>
</organism>
<evidence type="ECO:0000256" key="1">
    <source>
        <dbReference type="SAM" id="Phobius"/>
    </source>
</evidence>
<keyword evidence="4" id="KW-1185">Reference proteome</keyword>
<protein>
    <submittedName>
        <fullName evidence="3">VanZ family protein</fullName>
    </submittedName>
</protein>
<keyword evidence="1" id="KW-0472">Membrane</keyword>
<keyword evidence="1" id="KW-0812">Transmembrane</keyword>
<dbReference type="PANTHER" id="PTHR36834:SF1">
    <property type="entry name" value="INTEGRAL MEMBRANE PROTEIN"/>
    <property type="match status" value="1"/>
</dbReference>
<dbReference type="EMBL" id="JBHSEF010000021">
    <property type="protein sequence ID" value="MFC4354998.1"/>
    <property type="molecule type" value="Genomic_DNA"/>
</dbReference>
<dbReference type="InterPro" id="IPR053150">
    <property type="entry name" value="Teicoplanin_resist-assoc"/>
</dbReference>
<sequence>MKWVRVFAWMSFAGYLVVLLTLLYVSGRFGSFTDYSFAEKIRYASNFVPLATIREYITAYQNETLNLSIIVRNLGGNLIAFTPFGFFLPLLFRRLRPLMPFLLTFIAILFVIESVQLLTMRGSFDVDDFILNIPSALMGWGLYQLGEKLVKQSRWELKTSG</sequence>
<dbReference type="PANTHER" id="PTHR36834">
    <property type="entry name" value="MEMBRANE PROTEIN-RELATED"/>
    <property type="match status" value="1"/>
</dbReference>
<evidence type="ECO:0000259" key="2">
    <source>
        <dbReference type="Pfam" id="PF04892"/>
    </source>
</evidence>
<dbReference type="InterPro" id="IPR006976">
    <property type="entry name" value="VanZ-like"/>
</dbReference>
<gene>
    <name evidence="3" type="ORF">ACFO0S_08060</name>
</gene>
<evidence type="ECO:0000313" key="4">
    <source>
        <dbReference type="Proteomes" id="UP001595733"/>
    </source>
</evidence>